<dbReference type="EMBL" id="CAADID010000025">
    <property type="protein sequence ID" value="VFR75897.1"/>
    <property type="molecule type" value="Genomic_DNA"/>
</dbReference>
<dbReference type="EC" id="4.2.1.9" evidence="9"/>
<dbReference type="AlphaFoldDB" id="A0A484TND1"/>
<proteinExistence type="inferred from homology"/>
<evidence type="ECO:0000256" key="4">
    <source>
        <dbReference type="ARBA" id="ARBA00023014"/>
    </source>
</evidence>
<comment type="similarity">
    <text evidence="1">Belongs to the IlvD/Edd family.</text>
</comment>
<dbReference type="InterPro" id="IPR042096">
    <property type="entry name" value="Dihydro-acid_dehy_C"/>
</dbReference>
<evidence type="ECO:0000259" key="7">
    <source>
        <dbReference type="Pfam" id="PF24877"/>
    </source>
</evidence>
<dbReference type="GO" id="GO:0046872">
    <property type="term" value="F:metal ion binding"/>
    <property type="evidence" value="ECO:0007669"/>
    <property type="project" value="UniProtKB-KW"/>
</dbReference>
<dbReference type="GO" id="GO:0004160">
    <property type="term" value="F:dihydroxy-acid dehydratase activity"/>
    <property type="evidence" value="ECO:0007669"/>
    <property type="project" value="UniProtKB-EC"/>
</dbReference>
<protein>
    <submittedName>
        <fullName evidence="9">Dihydroxy-acid dehydratase</fullName>
        <ecNumber evidence="9">4.2.1.9</ecNumber>
    </submittedName>
</protein>
<evidence type="ECO:0000256" key="2">
    <source>
        <dbReference type="ARBA" id="ARBA00022723"/>
    </source>
</evidence>
<evidence type="ECO:0000313" key="8">
    <source>
        <dbReference type="EMBL" id="VFR44457.1"/>
    </source>
</evidence>
<feature type="domain" description="Dihydroxy-acid/6-phosphogluconate dehydratase N-terminal" evidence="6">
    <location>
        <begin position="50"/>
        <end position="360"/>
    </location>
</feature>
<keyword evidence="4" id="KW-0411">Iron-sulfur</keyword>
<reference evidence="9" key="1">
    <citation type="submission" date="2019-03" db="EMBL/GenBank/DDBJ databases">
        <authorList>
            <person name="Danneels B."/>
        </authorList>
    </citation>
    <scope>NUCLEOTIDE SEQUENCE</scope>
</reference>
<dbReference type="FunFam" id="3.50.30.80:FF:000001">
    <property type="entry name" value="Dihydroxy-acid dehydratase"/>
    <property type="match status" value="1"/>
</dbReference>
<dbReference type="SUPFAM" id="SSF52016">
    <property type="entry name" value="LeuD/IlvD-like"/>
    <property type="match status" value="1"/>
</dbReference>
<evidence type="ECO:0000256" key="1">
    <source>
        <dbReference type="ARBA" id="ARBA00006486"/>
    </source>
</evidence>
<organism evidence="9">
    <name type="scientific">plant metagenome</name>
    <dbReference type="NCBI Taxonomy" id="1297885"/>
    <lineage>
        <taxon>unclassified sequences</taxon>
        <taxon>metagenomes</taxon>
        <taxon>organismal metagenomes</taxon>
    </lineage>
</organism>
<dbReference type="Pfam" id="PF00920">
    <property type="entry name" value="ILVD_EDD_N"/>
    <property type="match status" value="1"/>
</dbReference>
<dbReference type="GO" id="GO:0051536">
    <property type="term" value="F:iron-sulfur cluster binding"/>
    <property type="evidence" value="ECO:0007669"/>
    <property type="project" value="UniProtKB-KW"/>
</dbReference>
<gene>
    <name evidence="8" type="ORF">ANT2_0500</name>
    <name evidence="9" type="ORF">ANT3_0501</name>
    <name evidence="10" type="ORF">RAN3_0505</name>
</gene>
<dbReference type="PROSITE" id="PS00886">
    <property type="entry name" value="ILVD_EDD_1"/>
    <property type="match status" value="1"/>
</dbReference>
<dbReference type="InterPro" id="IPR056740">
    <property type="entry name" value="ILV_EDD_C"/>
</dbReference>
<evidence type="ECO:0000313" key="10">
    <source>
        <dbReference type="EMBL" id="VFR77628.1"/>
    </source>
</evidence>
<dbReference type="InterPro" id="IPR000581">
    <property type="entry name" value="ILV_EDD_N"/>
</dbReference>
<sequence length="584" mass="62365">MSQDNSNRDDDQSTSGLRKGLTNYGDAGFSLFLRKAFIKGAGYTDDALARPVVGIIDTGSAYNPCHGNAPQLVEAVKRGVLMSGGLPMPFPTISVHESFSQPTSMYLRNLMSMDTEEMIRAQPMDAVVLIGGCDKTVPAQLMGAASAGVPAIQLVTGSMLTGGHRGERVGACTDCRRFWGKYRADEIDGEEIADVNNQLVASVGTCSVMGTASTMACMTEALGMMLPGSAAPPAVTADRMRYAEQTGVTAVTMARNRLTPDKIMTPAAFENALRVLLAIGGSTNGVVHMTAVAGRLGFDIDMKQLDKMSRETPVLVDLKPSGQHYMEDLHKAGGVPALLRELRPLLRLEAMTVTGRTLGEELDDARPPFTQHVIRTVADPIYPQGGIAVLEGNLAPGGAIIKQSAAAPALMEHEGRAVVFENAEDMANRIDDPDLDVNAEDVLVLKNIGPTGAPGMPEAGYLPIPKKLARQGVKDMVRISDGRMSGTAAGTIVLHVTPEAAVGGTLAYVQNGDRIRLSVAKREISLLVDEAELARRRAEKPVVRPEAGRGYRKLFLQTVTQADKGVDFDFLRSEENNGKIPESR</sequence>
<dbReference type="EMBL" id="CAADIO010000002">
    <property type="protein sequence ID" value="VFR77628.1"/>
    <property type="molecule type" value="Genomic_DNA"/>
</dbReference>
<dbReference type="Gene3D" id="3.50.30.80">
    <property type="entry name" value="IlvD/EDD C-terminal domain-like"/>
    <property type="match status" value="1"/>
</dbReference>
<evidence type="ECO:0000256" key="5">
    <source>
        <dbReference type="ARBA" id="ARBA00023239"/>
    </source>
</evidence>
<evidence type="ECO:0000259" key="6">
    <source>
        <dbReference type="Pfam" id="PF00920"/>
    </source>
</evidence>
<dbReference type="PANTHER" id="PTHR43183">
    <property type="entry name" value="HYPOTHETICAL DIHYDROXYACID DEHYDRATASE (EUROFUNG)-RELATED"/>
    <property type="match status" value="1"/>
</dbReference>
<dbReference type="Pfam" id="PF24877">
    <property type="entry name" value="ILV_EDD_C"/>
    <property type="match status" value="1"/>
</dbReference>
<dbReference type="EMBL" id="CAADIG010000018">
    <property type="protein sequence ID" value="VFR44457.1"/>
    <property type="molecule type" value="Genomic_DNA"/>
</dbReference>
<dbReference type="PANTHER" id="PTHR43183:SF1">
    <property type="entry name" value="HYPOTHETICAL DIHYDROXY-ACID DEHYDRATASE (EUROFUNG)-RELATED"/>
    <property type="match status" value="1"/>
</dbReference>
<evidence type="ECO:0000313" key="9">
    <source>
        <dbReference type="EMBL" id="VFR75897.1"/>
    </source>
</evidence>
<name>A0A484TND1_9ZZZZ</name>
<keyword evidence="5 9" id="KW-0456">Lyase</keyword>
<dbReference type="InterPro" id="IPR020558">
    <property type="entry name" value="DiOHA_6PGluconate_deHydtase_CS"/>
</dbReference>
<evidence type="ECO:0000256" key="3">
    <source>
        <dbReference type="ARBA" id="ARBA00023004"/>
    </source>
</evidence>
<dbReference type="NCBIfam" id="NF004784">
    <property type="entry name" value="PRK06131.1"/>
    <property type="match status" value="1"/>
</dbReference>
<dbReference type="SUPFAM" id="SSF143975">
    <property type="entry name" value="IlvD/EDD N-terminal domain-like"/>
    <property type="match status" value="1"/>
</dbReference>
<keyword evidence="2" id="KW-0479">Metal-binding</keyword>
<dbReference type="InterPro" id="IPR052352">
    <property type="entry name" value="Sugar_Degrad_Dehydratases"/>
</dbReference>
<dbReference type="InterPro" id="IPR037237">
    <property type="entry name" value="IlvD/EDD_N"/>
</dbReference>
<accession>A0A484TND1</accession>
<feature type="domain" description="Dihydroxy-acid/6-phosphogluconate dehydratase C-terminal" evidence="7">
    <location>
        <begin position="373"/>
        <end position="565"/>
    </location>
</feature>
<keyword evidence="3" id="KW-0408">Iron</keyword>